<feature type="coiled-coil region" evidence="1">
    <location>
        <begin position="37"/>
        <end position="71"/>
    </location>
</feature>
<protein>
    <submittedName>
        <fullName evidence="3">Uncharacterized protein</fullName>
    </submittedName>
</protein>
<evidence type="ECO:0000256" key="1">
    <source>
        <dbReference type="SAM" id="Coils"/>
    </source>
</evidence>
<name>A0A1G7HXR2_9BACL</name>
<organism evidence="3 4">
    <name type="scientific">Fontibacillus panacisegetis</name>
    <dbReference type="NCBI Taxonomy" id="670482"/>
    <lineage>
        <taxon>Bacteria</taxon>
        <taxon>Bacillati</taxon>
        <taxon>Bacillota</taxon>
        <taxon>Bacilli</taxon>
        <taxon>Bacillales</taxon>
        <taxon>Paenibacillaceae</taxon>
        <taxon>Fontibacillus</taxon>
    </lineage>
</organism>
<evidence type="ECO:0000256" key="2">
    <source>
        <dbReference type="SAM" id="MobiDB-lite"/>
    </source>
</evidence>
<evidence type="ECO:0000313" key="4">
    <source>
        <dbReference type="Proteomes" id="UP000198972"/>
    </source>
</evidence>
<sequence>MLSLPDSIDRSEFIEQEHEIPSTGESKTVDEMTVKELREVKKSLKAAEQAAAESEHRAEQAEASKQFAIQQHTEQQGKFLAHTWIDASACLQPFTYLHV</sequence>
<dbReference type="Proteomes" id="UP000198972">
    <property type="component" value="Unassembled WGS sequence"/>
</dbReference>
<keyword evidence="1" id="KW-0175">Coiled coil</keyword>
<accession>A0A1G7HXR2</accession>
<dbReference type="EMBL" id="FNBG01000005">
    <property type="protein sequence ID" value="SDF05290.1"/>
    <property type="molecule type" value="Genomic_DNA"/>
</dbReference>
<feature type="compositionally biased region" description="Basic and acidic residues" evidence="2">
    <location>
        <begin position="7"/>
        <end position="20"/>
    </location>
</feature>
<proteinExistence type="predicted"/>
<dbReference type="AlphaFoldDB" id="A0A1G7HXR2"/>
<evidence type="ECO:0000313" key="3">
    <source>
        <dbReference type="EMBL" id="SDF05290.1"/>
    </source>
</evidence>
<reference evidence="3 4" key="1">
    <citation type="submission" date="2016-10" db="EMBL/GenBank/DDBJ databases">
        <authorList>
            <person name="de Groot N.N."/>
        </authorList>
    </citation>
    <scope>NUCLEOTIDE SEQUENCE [LARGE SCALE GENOMIC DNA]</scope>
    <source>
        <strain evidence="3 4">DSM 28129</strain>
    </source>
</reference>
<feature type="region of interest" description="Disordered" evidence="2">
    <location>
        <begin position="1"/>
        <end position="30"/>
    </location>
</feature>
<keyword evidence="4" id="KW-1185">Reference proteome</keyword>
<dbReference type="STRING" id="670482.SAMN04488542_10578"/>
<gene>
    <name evidence="3" type="ORF">SAMN04488542_10578</name>
</gene>